<accession>A0A8H4RHW9</accession>
<reference evidence="1 2" key="1">
    <citation type="submission" date="2020-03" db="EMBL/GenBank/DDBJ databases">
        <title>Draft Genome Sequence of Cudoniella acicularis.</title>
        <authorList>
            <person name="Buettner E."/>
            <person name="Kellner H."/>
        </authorList>
    </citation>
    <scope>NUCLEOTIDE SEQUENCE [LARGE SCALE GENOMIC DNA]</scope>
    <source>
        <strain evidence="1 2">DSM 108380</strain>
    </source>
</reference>
<sequence length="617" mass="71142">MGANISSHSPLYLAHHKGSSDHLPNDGISKVFFPQHLSPGIKDLLLIALEHRYYHRYADAEAILLDLLRTVENERDCVQILIHYGMLRIYMGVSAPHEVIYHLGFRLSCNTPHPYPPDPQIQRGAIMNADPVEKGLQPRMRTKVSKMNLKKIDPSEKVLIQMLGIHVTGAGNYAEKERFLCAIFKDWEDSFQSPVLQEHEVWIHFMYHHHIRNFKLQNFRQAHVLSLLERLILEGRYDAALDFHEFFEPHAEHSVKIKTLFLSMTEGQTIKKRQHTHIRMILANASLHIKESHIKGDEIERLMTECNDALYSKVQRIGGYSHRHSGNLTEIQTLDAIGEMVTDTTTMIKLKCFREALQHAKIYTVRTLRLPVWESQFDLSLARALEIQLHRCRDPPEEFAACYKYCVDVAMEDDSLVKVEMVLDHIRQLRARYPLWTATDGTNQLAPFTKYAYEKVAKHGLGMPVAMLAAGDYLATMSMSKPGSEAESKAAYELLLQDIRSIDYMEQSQRGLPAVVLRCQQVEFMALGWIHIDRSKKRFELAFEKAHLISGLAFLDPLKSPNNKKEMPSNALEQMKELMELSPKAVREEQLKKIVEYVEKYNGSFPFHILVNKFMYN</sequence>
<dbReference type="OrthoDB" id="10505614at2759"/>
<keyword evidence="2" id="KW-1185">Reference proteome</keyword>
<protein>
    <submittedName>
        <fullName evidence="1">Uncharacterized protein</fullName>
    </submittedName>
</protein>
<evidence type="ECO:0000313" key="2">
    <source>
        <dbReference type="Proteomes" id="UP000566819"/>
    </source>
</evidence>
<organism evidence="1 2">
    <name type="scientific">Cudoniella acicularis</name>
    <dbReference type="NCBI Taxonomy" id="354080"/>
    <lineage>
        <taxon>Eukaryota</taxon>
        <taxon>Fungi</taxon>
        <taxon>Dikarya</taxon>
        <taxon>Ascomycota</taxon>
        <taxon>Pezizomycotina</taxon>
        <taxon>Leotiomycetes</taxon>
        <taxon>Helotiales</taxon>
        <taxon>Tricladiaceae</taxon>
        <taxon>Cudoniella</taxon>
    </lineage>
</organism>
<gene>
    <name evidence="1" type="ORF">G7Y89_g8952</name>
</gene>
<comment type="caution">
    <text evidence="1">The sequence shown here is derived from an EMBL/GenBank/DDBJ whole genome shotgun (WGS) entry which is preliminary data.</text>
</comment>
<dbReference type="AlphaFoldDB" id="A0A8H4RHW9"/>
<proteinExistence type="predicted"/>
<dbReference type="EMBL" id="JAAMPI010000707">
    <property type="protein sequence ID" value="KAF4629200.1"/>
    <property type="molecule type" value="Genomic_DNA"/>
</dbReference>
<dbReference type="Proteomes" id="UP000566819">
    <property type="component" value="Unassembled WGS sequence"/>
</dbReference>
<name>A0A8H4RHW9_9HELO</name>
<evidence type="ECO:0000313" key="1">
    <source>
        <dbReference type="EMBL" id="KAF4629200.1"/>
    </source>
</evidence>